<dbReference type="RefSeq" id="XP_001019781.3">
    <property type="nucleotide sequence ID" value="XM_001019781.3"/>
</dbReference>
<organism evidence="3 4">
    <name type="scientific">Tetrahymena thermophila (strain SB210)</name>
    <dbReference type="NCBI Taxonomy" id="312017"/>
    <lineage>
        <taxon>Eukaryota</taxon>
        <taxon>Sar</taxon>
        <taxon>Alveolata</taxon>
        <taxon>Ciliophora</taxon>
        <taxon>Intramacronucleata</taxon>
        <taxon>Oligohymenophorea</taxon>
        <taxon>Hymenostomatida</taxon>
        <taxon>Tetrahymenina</taxon>
        <taxon>Tetrahymenidae</taxon>
        <taxon>Tetrahymena</taxon>
    </lineage>
</organism>
<dbReference type="SMR" id="I7LVQ8"/>
<dbReference type="PDB" id="6YNX">
    <property type="method" value="EM"/>
    <property type="resolution" value="2.50 A"/>
    <property type="chains" value="E/e=1-480"/>
</dbReference>
<dbReference type="InParanoid" id="I7LVQ8"/>
<dbReference type="Gene3D" id="3.50.50.100">
    <property type="match status" value="1"/>
</dbReference>
<feature type="binding site" evidence="5 6">
    <location>
        <position position="45"/>
    </location>
    <ligand>
        <name>NAD(+)</name>
        <dbReference type="ChEBI" id="CHEBI:57540"/>
    </ligand>
</feature>
<evidence type="ECO:0000259" key="2">
    <source>
        <dbReference type="Pfam" id="PF07992"/>
    </source>
</evidence>
<feature type="binding site" evidence="6 8">
    <location>
        <position position="347"/>
    </location>
    <ligand>
        <name>NAD(+)</name>
        <dbReference type="ChEBI" id="CHEBI:57540"/>
    </ligand>
</feature>
<dbReference type="PANTHER" id="PTHR10632">
    <property type="entry name" value="SULFIDE:QUINONE OXIDOREDUCTASE"/>
    <property type="match status" value="1"/>
</dbReference>
<dbReference type="GO" id="GO:0071949">
    <property type="term" value="F:FAD binding"/>
    <property type="evidence" value="ECO:0007669"/>
    <property type="project" value="TreeGrafter"/>
</dbReference>
<dbReference type="EMDB" id="EMD-10857"/>
<feature type="binding site" evidence="5 6">
    <location>
        <position position="339"/>
    </location>
    <ligand>
        <name>NAD(+)</name>
        <dbReference type="ChEBI" id="CHEBI:57540"/>
    </ligand>
</feature>
<sequence>MIHCLRNIRTVSALQSKISYNLGGGNKRKKTSGDLDNYDVLFVGANLGGICSNHFDKDTHGKYKCFVSFDQPINQIYSVRIPYEQQRVRKSEYIHFSKKSINQFTPSEMLAVKEILPEQNAVVLSSGRRIGYNQLVLATGLKHDFSQIKGFYEALEHPEHPVYANRDPETWRSAQHKYSKYISNFKSGDGYFCIPEYPYAGEVECFNFFVSDEVWKWAQHHGALSPKHTFTIVNANEKFVHYCDSADAFIKERLEKRGIRVEYNTKLLEVHQDGQKATFINTKTGEKSVRDYNNLYSIVPSKRQEFLDKAGLTNGNGLLNVDHQTLQHKKYKNIFGLGDAADLPTTKTFWAGWYQIAVVRNNVKRNLQGQTLNAHYDGFSKVPLFTGHQTLTYVAHSYGGVGNWQHLKHNNGGILAWMRYRSWAKGMAKKFQDFYNGARLGPPYHKVLKSFPELPGSPESQQSSGISKYFPTKTENKAAH</sequence>
<feature type="domain" description="FAD/NAD(P)-binding" evidence="2">
    <location>
        <begin position="229"/>
        <end position="345"/>
    </location>
</feature>
<feature type="binding site" evidence="5 6">
    <location>
        <position position="204"/>
    </location>
    <ligand>
        <name>NAD(+)</name>
        <dbReference type="ChEBI" id="CHEBI:57540"/>
    </ligand>
</feature>
<dbReference type="STRING" id="312017.I7LVQ8"/>
<evidence type="ECO:0000313" key="4">
    <source>
        <dbReference type="Proteomes" id="UP000009168"/>
    </source>
</evidence>
<evidence type="ECO:0007829" key="7">
    <source>
        <dbReference type="PDB" id="6YNY"/>
    </source>
</evidence>
<feature type="binding site" evidence="6 7">
    <location>
        <position position="70"/>
    </location>
    <ligand>
        <name>NAD(+)</name>
        <dbReference type="ChEBI" id="CHEBI:57540"/>
    </ligand>
</feature>
<dbReference type="GO" id="GO:0070221">
    <property type="term" value="P:sulfide oxidation, using sulfide:quinone oxidoreductase"/>
    <property type="evidence" value="ECO:0007669"/>
    <property type="project" value="TreeGrafter"/>
</dbReference>
<dbReference type="PDB" id="6YNY">
    <property type="method" value="EM"/>
    <property type="resolution" value="2.70 A"/>
    <property type="chains" value="E/e=1-480"/>
</dbReference>
<feature type="binding site" evidence="5 6">
    <location>
        <position position="304"/>
    </location>
    <ligand>
        <name>NAD(+)</name>
        <dbReference type="ChEBI" id="CHEBI:57540"/>
    </ligand>
</feature>
<evidence type="ECO:0007829" key="5">
    <source>
        <dbReference type="PDB" id="6YNV"/>
    </source>
</evidence>
<protein>
    <submittedName>
        <fullName evidence="3">Oxidoreductase, putative</fullName>
    </submittedName>
</protein>
<dbReference type="GeneID" id="7839969"/>
<feature type="region of interest" description="Disordered" evidence="1">
    <location>
        <begin position="451"/>
        <end position="480"/>
    </location>
</feature>
<keyword evidence="5 6" id="KW-0547">Nucleotide-binding</keyword>
<dbReference type="EMDB" id="EMD-10860"/>
<feature type="binding site" evidence="5 6">
    <location>
        <position position="205"/>
    </location>
    <ligand>
        <name>NAD(+)</name>
        <dbReference type="ChEBI" id="CHEBI:57540"/>
    </ligand>
</feature>
<dbReference type="EMBL" id="GG662639">
    <property type="protein sequence ID" value="EAR99536.3"/>
    <property type="molecule type" value="Genomic_DNA"/>
</dbReference>
<keyword evidence="5 6" id="KW-0002">3D-structure</keyword>
<dbReference type="PANTHER" id="PTHR10632:SF2">
    <property type="entry name" value="SULFIDE:QUINONE OXIDOREDUCTASE, MITOCHONDRIAL"/>
    <property type="match status" value="1"/>
</dbReference>
<dbReference type="KEGG" id="tet:TTHERM_00137990"/>
<reference evidence="4" key="1">
    <citation type="journal article" date="2006" name="PLoS Biol.">
        <title>Macronuclear genome sequence of the ciliate Tetrahymena thermophila, a model eukaryote.</title>
        <authorList>
            <person name="Eisen J.A."/>
            <person name="Coyne R.S."/>
            <person name="Wu M."/>
            <person name="Wu D."/>
            <person name="Thiagarajan M."/>
            <person name="Wortman J.R."/>
            <person name="Badger J.H."/>
            <person name="Ren Q."/>
            <person name="Amedeo P."/>
            <person name="Jones K.M."/>
            <person name="Tallon L.J."/>
            <person name="Delcher A.L."/>
            <person name="Salzberg S.L."/>
            <person name="Silva J.C."/>
            <person name="Haas B.J."/>
            <person name="Majoros W.H."/>
            <person name="Farzad M."/>
            <person name="Carlton J.M."/>
            <person name="Smith R.K. Jr."/>
            <person name="Garg J."/>
            <person name="Pearlman R.E."/>
            <person name="Karrer K.M."/>
            <person name="Sun L."/>
            <person name="Manning G."/>
            <person name="Elde N.C."/>
            <person name="Turkewitz A.P."/>
            <person name="Asai D.J."/>
            <person name="Wilkes D.E."/>
            <person name="Wang Y."/>
            <person name="Cai H."/>
            <person name="Collins K."/>
            <person name="Stewart B.A."/>
            <person name="Lee S.R."/>
            <person name="Wilamowska K."/>
            <person name="Weinberg Z."/>
            <person name="Ruzzo W.L."/>
            <person name="Wloga D."/>
            <person name="Gaertig J."/>
            <person name="Frankel J."/>
            <person name="Tsao C.-C."/>
            <person name="Gorovsky M.A."/>
            <person name="Keeling P.J."/>
            <person name="Waller R.F."/>
            <person name="Patron N.J."/>
            <person name="Cherry J.M."/>
            <person name="Stover N.A."/>
            <person name="Krieger C.J."/>
            <person name="del Toro C."/>
            <person name="Ryder H.F."/>
            <person name="Williamson S.C."/>
            <person name="Barbeau R.A."/>
            <person name="Hamilton E.P."/>
            <person name="Orias E."/>
        </authorList>
    </citation>
    <scope>NUCLEOTIDE SEQUENCE [LARGE SCALE GENOMIC DNA]</scope>
    <source>
        <strain evidence="4">SB210</strain>
    </source>
</reference>
<evidence type="ECO:0000256" key="1">
    <source>
        <dbReference type="SAM" id="MobiDB-lite"/>
    </source>
</evidence>
<reference evidence="5 6" key="2">
    <citation type="journal article" date="2020" name="Nat. Commun.">
        <title>Type III ATP synthase is a symmetry-deviated dimer that induces membrane curvature through tetramerization.</title>
        <authorList>
            <person name="Flygaard R.K."/>
            <person name="Muhleip A."/>
            <person name="Tobiasson V."/>
            <person name="Amunts A."/>
        </authorList>
    </citation>
    <scope>STRUCTURE BY ELECTRON MICROSCOPY (2.50 ANGSTROMS) IN COMPLEX WITH NAD(+)</scope>
</reference>
<feature type="binding site" evidence="5 6">
    <location>
        <position position="46"/>
    </location>
    <ligand>
        <name>NAD(+)</name>
        <dbReference type="ChEBI" id="CHEBI:57540"/>
    </ligand>
</feature>
<proteinExistence type="evidence at protein level"/>
<dbReference type="Proteomes" id="UP000009168">
    <property type="component" value="Unassembled WGS sequence"/>
</dbReference>
<dbReference type="OrthoDB" id="282672at2759"/>
<dbReference type="InterPro" id="IPR015904">
    <property type="entry name" value="Sulphide_quinone_reductase"/>
</dbReference>
<dbReference type="eggNOG" id="KOG3851">
    <property type="taxonomic scope" value="Eukaryota"/>
</dbReference>
<dbReference type="InterPro" id="IPR023753">
    <property type="entry name" value="FAD/NAD-binding_dom"/>
</dbReference>
<feature type="binding site" evidence="5 6">
    <location>
        <position position="165"/>
    </location>
    <ligand>
        <name>NAD(+)</name>
        <dbReference type="ChEBI" id="CHEBI:57540"/>
    </ligand>
</feature>
<evidence type="ECO:0007829" key="6">
    <source>
        <dbReference type="PDB" id="6YNX"/>
    </source>
</evidence>
<gene>
    <name evidence="3" type="ORF">TTHERM_00137990</name>
</gene>
<keyword evidence="4" id="KW-1185">Reference proteome</keyword>
<dbReference type="InterPro" id="IPR036188">
    <property type="entry name" value="FAD/NAD-bd_sf"/>
</dbReference>
<feature type="binding site" evidence="5">
    <location>
        <position position="348"/>
    </location>
    <ligand>
        <name>NAD(+)</name>
        <dbReference type="ChEBI" id="CHEBI:57540"/>
    </ligand>
</feature>
<dbReference type="Pfam" id="PF07992">
    <property type="entry name" value="Pyr_redox_2"/>
    <property type="match status" value="1"/>
</dbReference>
<name>I7LVQ8_TETTS</name>
<dbReference type="PDB" id="6YNV">
    <property type="method" value="EM"/>
    <property type="resolution" value="2.80 A"/>
    <property type="chains" value="e=1-480"/>
</dbReference>
<evidence type="ECO:0000313" key="3">
    <source>
        <dbReference type="EMBL" id="EAR99536.3"/>
    </source>
</evidence>
<dbReference type="EMDB" id="EMD-10859"/>
<feature type="binding site" evidence="5 6">
    <location>
        <position position="112"/>
    </location>
    <ligand>
        <name>NAD(+)</name>
        <dbReference type="ChEBI" id="CHEBI:57540"/>
    </ligand>
</feature>
<dbReference type="SUPFAM" id="SSF51905">
    <property type="entry name" value="FAD/NAD(P)-binding domain"/>
    <property type="match status" value="2"/>
</dbReference>
<dbReference type="GO" id="GO:0005739">
    <property type="term" value="C:mitochondrion"/>
    <property type="evidence" value="ECO:0007669"/>
    <property type="project" value="TreeGrafter"/>
</dbReference>
<accession>I7LVQ8</accession>
<dbReference type="GO" id="GO:0070224">
    <property type="term" value="F:sulfide:quinone oxidoreductase activity"/>
    <property type="evidence" value="ECO:0007669"/>
    <property type="project" value="TreeGrafter"/>
</dbReference>
<feature type="binding site" evidence="5 6">
    <location>
        <position position="71"/>
    </location>
    <ligand>
        <name>NAD(+)</name>
        <dbReference type="ChEBI" id="CHEBI:57540"/>
    </ligand>
</feature>
<evidence type="ECO:0007829" key="8">
    <source>
        <dbReference type="PDB" id="6YNZ"/>
    </source>
</evidence>
<dbReference type="AlphaFoldDB" id="I7LVQ8"/>
<dbReference type="PDB" id="6YNZ">
    <property type="method" value="EM"/>
    <property type="resolution" value="3.10 A"/>
    <property type="chains" value="E/E3/e/e3=1-480"/>
</dbReference>
<dbReference type="EMDB" id="EMD-10861"/>
<feature type="binding site" evidence="6 8">
    <location>
        <position position="143"/>
    </location>
    <ligand>
        <name>NAD(+)</name>
        <dbReference type="ChEBI" id="CHEBI:57540"/>
    </ligand>
</feature>